<keyword evidence="2 10" id="KW-0132">Cell division</keyword>
<keyword evidence="3 10" id="KW-0328">Glycosyltransferase</keyword>
<evidence type="ECO:0000313" key="14">
    <source>
        <dbReference type="Proteomes" id="UP000617979"/>
    </source>
</evidence>
<keyword evidence="4 10" id="KW-0808">Transferase</keyword>
<dbReference type="Pfam" id="PF03033">
    <property type="entry name" value="Glyco_transf_28"/>
    <property type="match status" value="1"/>
</dbReference>
<accession>A0ABQ1FXU0</accession>
<dbReference type="PANTHER" id="PTHR21015:SF22">
    <property type="entry name" value="GLYCOSYLTRANSFERASE"/>
    <property type="match status" value="1"/>
</dbReference>
<dbReference type="EC" id="2.4.1.227" evidence="10"/>
<evidence type="ECO:0000256" key="5">
    <source>
        <dbReference type="ARBA" id="ARBA00022960"/>
    </source>
</evidence>
<dbReference type="GO" id="GO:0016740">
    <property type="term" value="F:transferase activity"/>
    <property type="evidence" value="ECO:0007669"/>
    <property type="project" value="UniProtKB-KW"/>
</dbReference>
<feature type="binding site" evidence="10">
    <location>
        <position position="220"/>
    </location>
    <ligand>
        <name>UDP-N-acetyl-alpha-D-glucosamine</name>
        <dbReference type="ChEBI" id="CHEBI:57705"/>
    </ligand>
</feature>
<keyword evidence="5 10" id="KW-0133">Cell shape</keyword>
<comment type="pathway">
    <text evidence="10">Cell wall biogenesis; peptidoglycan biosynthesis.</text>
</comment>
<comment type="subcellular location">
    <subcellularLocation>
        <location evidence="10">Cell membrane</location>
        <topology evidence="10">Peripheral membrane protein</topology>
        <orientation evidence="10">Cytoplasmic side</orientation>
    </subcellularLocation>
</comment>
<gene>
    <name evidence="13" type="primary">murG1</name>
    <name evidence="10" type="synonym">murG</name>
    <name evidence="13" type="ORF">GCM10007416_01510</name>
</gene>
<feature type="domain" description="Glycosyl transferase family 28 C-terminal" evidence="12">
    <location>
        <begin position="214"/>
        <end position="378"/>
    </location>
</feature>
<evidence type="ECO:0000256" key="8">
    <source>
        <dbReference type="ARBA" id="ARBA00023306"/>
    </source>
</evidence>
<evidence type="ECO:0000256" key="4">
    <source>
        <dbReference type="ARBA" id="ARBA00022679"/>
    </source>
</evidence>
<evidence type="ECO:0000256" key="7">
    <source>
        <dbReference type="ARBA" id="ARBA00023136"/>
    </source>
</evidence>
<evidence type="ECO:0000259" key="12">
    <source>
        <dbReference type="Pfam" id="PF04101"/>
    </source>
</evidence>
<comment type="function">
    <text evidence="10">Cell wall formation. Catalyzes the transfer of a GlcNAc subunit on undecaprenyl-pyrophosphoryl-MurNAc-pentapeptide (lipid intermediate I) to form undecaprenyl-pyrophosphoryl-MurNAc-(pentapeptide)GlcNAc (lipid intermediate II).</text>
</comment>
<dbReference type="InterPro" id="IPR007235">
    <property type="entry name" value="Glyco_trans_28_C"/>
</dbReference>
<evidence type="ECO:0000259" key="11">
    <source>
        <dbReference type="Pfam" id="PF03033"/>
    </source>
</evidence>
<dbReference type="Proteomes" id="UP000617979">
    <property type="component" value="Unassembled WGS sequence"/>
</dbReference>
<comment type="caution">
    <text evidence="10">Lacks conserved residue(s) required for the propagation of feature annotation.</text>
</comment>
<feature type="binding site" evidence="10">
    <location>
        <position position="321"/>
    </location>
    <ligand>
        <name>UDP-N-acetyl-alpha-D-glucosamine</name>
        <dbReference type="ChEBI" id="CHEBI:57705"/>
    </ligand>
</feature>
<evidence type="ECO:0000256" key="2">
    <source>
        <dbReference type="ARBA" id="ARBA00022618"/>
    </source>
</evidence>
<dbReference type="CDD" id="cd03785">
    <property type="entry name" value="GT28_MurG"/>
    <property type="match status" value="1"/>
</dbReference>
<comment type="caution">
    <text evidence="13">The sequence shown here is derived from an EMBL/GenBank/DDBJ whole genome shotgun (WGS) entry which is preliminary data.</text>
</comment>
<keyword evidence="1 10" id="KW-1003">Cell membrane</keyword>
<dbReference type="InterPro" id="IPR006009">
    <property type="entry name" value="GlcNAc_MurG"/>
</dbReference>
<dbReference type="InterPro" id="IPR004276">
    <property type="entry name" value="GlycoTrans_28_N"/>
</dbReference>
<dbReference type="EMBL" id="BMEX01000001">
    <property type="protein sequence ID" value="GGA32621.1"/>
    <property type="molecule type" value="Genomic_DNA"/>
</dbReference>
<evidence type="ECO:0000256" key="3">
    <source>
        <dbReference type="ARBA" id="ARBA00022676"/>
    </source>
</evidence>
<reference evidence="14" key="1">
    <citation type="journal article" date="2019" name="Int. J. Syst. Evol. Microbiol.">
        <title>The Global Catalogue of Microorganisms (GCM) 10K type strain sequencing project: providing services to taxonomists for standard genome sequencing and annotation.</title>
        <authorList>
            <consortium name="The Broad Institute Genomics Platform"/>
            <consortium name="The Broad Institute Genome Sequencing Center for Infectious Disease"/>
            <person name="Wu L."/>
            <person name="Ma J."/>
        </authorList>
    </citation>
    <scope>NUCLEOTIDE SEQUENCE [LARGE SCALE GENOMIC DNA]</scope>
    <source>
        <strain evidence="14">CGMCC 1.12404</strain>
    </source>
</reference>
<dbReference type="NCBIfam" id="TIGR01133">
    <property type="entry name" value="murG"/>
    <property type="match status" value="1"/>
</dbReference>
<comment type="similarity">
    <text evidence="10">Belongs to the glycosyltransferase 28 family. MurG subfamily.</text>
</comment>
<protein>
    <recommendedName>
        <fullName evidence="10">UDP-N-acetylglucosamine--N-acetylmuramyl-(pentapeptide) pyrophosphoryl-undecaprenol N-acetylglucosamine transferase</fullName>
        <ecNumber evidence="10">2.4.1.227</ecNumber>
    </recommendedName>
    <alternativeName>
        <fullName evidence="10">Undecaprenyl-PP-MurNAc-pentapeptide-UDPGlcNAc GlcNAc transferase</fullName>
    </alternativeName>
</protein>
<name>A0ABQ1FXU0_9BACL</name>
<feature type="domain" description="Glycosyltransferase family 28 N-terminal" evidence="11">
    <location>
        <begin position="26"/>
        <end position="165"/>
    </location>
</feature>
<dbReference type="SUPFAM" id="SSF53756">
    <property type="entry name" value="UDP-Glycosyltransferase/glycogen phosphorylase"/>
    <property type="match status" value="1"/>
</dbReference>
<proteinExistence type="inferred from homology"/>
<evidence type="ECO:0000256" key="6">
    <source>
        <dbReference type="ARBA" id="ARBA00022984"/>
    </source>
</evidence>
<evidence type="ECO:0000256" key="9">
    <source>
        <dbReference type="ARBA" id="ARBA00023316"/>
    </source>
</evidence>
<evidence type="ECO:0000313" key="13">
    <source>
        <dbReference type="EMBL" id="GGA32621.1"/>
    </source>
</evidence>
<comment type="catalytic activity">
    <reaction evidence="10">
        <text>di-trans,octa-cis-undecaprenyl diphospho-N-acetyl-alpha-D-muramoyl-L-alanyl-D-glutamyl-meso-2,6-diaminopimeloyl-D-alanyl-D-alanine + UDP-N-acetyl-alpha-D-glucosamine = di-trans,octa-cis-undecaprenyl diphospho-[N-acetyl-alpha-D-glucosaminyl-(1-&gt;4)]-N-acetyl-alpha-D-muramoyl-L-alanyl-D-glutamyl-meso-2,6-diaminopimeloyl-D-alanyl-D-alanine + UDP + H(+)</text>
        <dbReference type="Rhea" id="RHEA:31227"/>
        <dbReference type="ChEBI" id="CHEBI:15378"/>
        <dbReference type="ChEBI" id="CHEBI:57705"/>
        <dbReference type="ChEBI" id="CHEBI:58223"/>
        <dbReference type="ChEBI" id="CHEBI:61387"/>
        <dbReference type="ChEBI" id="CHEBI:61388"/>
        <dbReference type="EC" id="2.4.1.227"/>
    </reaction>
</comment>
<keyword evidence="9 10" id="KW-0961">Cell wall biogenesis/degradation</keyword>
<evidence type="ECO:0000256" key="10">
    <source>
        <dbReference type="HAMAP-Rule" id="MF_00033"/>
    </source>
</evidence>
<dbReference type="PANTHER" id="PTHR21015">
    <property type="entry name" value="UDP-N-ACETYLGLUCOSAMINE--N-ACETYLMURAMYL-(PENTAPEPTIDE) PYROPHOSPHORYL-UNDECAPRENOL N-ACETYLGLUCOSAMINE TRANSFERASE 1"/>
    <property type="match status" value="1"/>
</dbReference>
<dbReference type="Gene3D" id="3.40.50.2000">
    <property type="entry name" value="Glycogen Phosphorylase B"/>
    <property type="match status" value="2"/>
</dbReference>
<organism evidence="13 14">
    <name type="scientific">Kroppenstedtia guangzhouensis</name>
    <dbReference type="NCBI Taxonomy" id="1274356"/>
    <lineage>
        <taxon>Bacteria</taxon>
        <taxon>Bacillati</taxon>
        <taxon>Bacillota</taxon>
        <taxon>Bacilli</taxon>
        <taxon>Bacillales</taxon>
        <taxon>Thermoactinomycetaceae</taxon>
        <taxon>Kroppenstedtia</taxon>
    </lineage>
</organism>
<sequence length="392" mass="42556">MDGGTPFGPTRKKQSRETGDIMNRLMLSGGGTGGHIYPALSIAKAFRLRNPGAEIAYIGTQNGLEAKIVPKEEGIRFFHVEIQGFRRKISLDNLQTLAKFVRAVRDSKQYIRQFQPEAVVGTGGYVSGPALYAAAQLGIPTLIVEPDVLPGLTTRFLSRYVDVVAISLSGSEKHLTKAKRVLHTGNPRGTEVTHAQAEKGKESLGIAGEDKPLVLIFGGSRGAKPINDAVNEMVPWIREANHLHFVYVTGEVHYEEVAAKIESDGEIPNLTIRPFLYNMPDVLAATSLVVGRAGASTLAELTALGIPSILIPSPYVTNNHQEANARWLEGQGAGRMILERELTGEKLWSTICEVVEDSGCRQQMSEAARKLGRPDAAEVIVDELEQLSRGKS</sequence>
<dbReference type="Pfam" id="PF04101">
    <property type="entry name" value="Glyco_tran_28_C"/>
    <property type="match status" value="1"/>
</dbReference>
<keyword evidence="6 10" id="KW-0573">Peptidoglycan synthesis</keyword>
<keyword evidence="8 10" id="KW-0131">Cell cycle</keyword>
<dbReference type="HAMAP" id="MF_00033">
    <property type="entry name" value="MurG"/>
    <property type="match status" value="1"/>
</dbReference>
<keyword evidence="14" id="KW-1185">Reference proteome</keyword>
<evidence type="ECO:0000256" key="1">
    <source>
        <dbReference type="ARBA" id="ARBA00022475"/>
    </source>
</evidence>
<keyword evidence="7 10" id="KW-0472">Membrane</keyword>
<feature type="binding site" evidence="10">
    <location>
        <begin position="32"/>
        <end position="34"/>
    </location>
    <ligand>
        <name>UDP-N-acetyl-alpha-D-glucosamine</name>
        <dbReference type="ChEBI" id="CHEBI:57705"/>
    </ligand>
</feature>